<evidence type="ECO:0000313" key="14">
    <source>
        <dbReference type="Proteomes" id="UP000054859"/>
    </source>
</evidence>
<dbReference type="Proteomes" id="UP000281170">
    <property type="component" value="Plasmid 24"/>
</dbReference>
<keyword evidence="13" id="KW-0614">Plasmid</keyword>
<dbReference type="KEGG" id="ladl:NCTC12735_01785"/>
<keyword evidence="7 9" id="KW-0408">Iron</keyword>
<name>A0A0W0R102_9GAMM</name>
<dbReference type="Pfam" id="PF00034">
    <property type="entry name" value="Cytochrom_C"/>
    <property type="match status" value="2"/>
</dbReference>
<protein>
    <submittedName>
        <fullName evidence="12">Cytochrome c4</fullName>
    </submittedName>
</protein>
<evidence type="ECO:0000256" key="5">
    <source>
        <dbReference type="ARBA" id="ARBA00022764"/>
    </source>
</evidence>
<feature type="binding site" description="covalent" evidence="8">
    <location>
        <position position="35"/>
    </location>
    <ligand>
        <name>heme c</name>
        <dbReference type="ChEBI" id="CHEBI:61717"/>
        <label>1</label>
    </ligand>
</feature>
<dbReference type="InterPro" id="IPR024167">
    <property type="entry name" value="Cytochrome_c4-like"/>
</dbReference>
<evidence type="ECO:0000256" key="1">
    <source>
        <dbReference type="ARBA" id="ARBA00004418"/>
    </source>
</evidence>
<organism evidence="12 14">
    <name type="scientific">Legionella adelaidensis</name>
    <dbReference type="NCBI Taxonomy" id="45056"/>
    <lineage>
        <taxon>Bacteria</taxon>
        <taxon>Pseudomonadati</taxon>
        <taxon>Pseudomonadota</taxon>
        <taxon>Gammaproteobacteria</taxon>
        <taxon>Legionellales</taxon>
        <taxon>Legionellaceae</taxon>
        <taxon>Legionella</taxon>
    </lineage>
</organism>
<reference evidence="13 15" key="2">
    <citation type="submission" date="2018-12" db="EMBL/GenBank/DDBJ databases">
        <authorList>
            <consortium name="Pathogen Informatics"/>
        </authorList>
    </citation>
    <scope>NUCLEOTIDE SEQUENCE [LARGE SCALE GENOMIC DNA]</scope>
    <source>
        <strain evidence="13 15">NCTC12735</strain>
        <plasmid evidence="15">24</plasmid>
    </source>
</reference>
<comment type="subcellular location">
    <subcellularLocation>
        <location evidence="1">Periplasm</location>
    </subcellularLocation>
</comment>
<evidence type="ECO:0000256" key="10">
    <source>
        <dbReference type="SAM" id="SignalP"/>
    </source>
</evidence>
<feature type="signal peptide" evidence="10">
    <location>
        <begin position="1"/>
        <end position="18"/>
    </location>
</feature>
<feature type="binding site" description="axial binding residue" evidence="9">
    <location>
        <position position="36"/>
    </location>
    <ligand>
        <name>heme c</name>
        <dbReference type="ChEBI" id="CHEBI:61717"/>
        <label>1</label>
    </ligand>
    <ligandPart>
        <name>Fe</name>
        <dbReference type="ChEBI" id="CHEBI:18248"/>
    </ligandPart>
</feature>
<dbReference type="AlphaFoldDB" id="A0A0W0R102"/>
<keyword evidence="2" id="KW-0813">Transport</keyword>
<dbReference type="PANTHER" id="PTHR33751">
    <property type="entry name" value="CBB3-TYPE CYTOCHROME C OXIDASE SUBUNIT FIXP"/>
    <property type="match status" value="1"/>
</dbReference>
<dbReference type="EMBL" id="LNKA01000019">
    <property type="protein sequence ID" value="KTC64670.1"/>
    <property type="molecule type" value="Genomic_DNA"/>
</dbReference>
<evidence type="ECO:0000256" key="2">
    <source>
        <dbReference type="ARBA" id="ARBA00022448"/>
    </source>
</evidence>
<feature type="binding site" description="covalent" evidence="8">
    <location>
        <position position="32"/>
    </location>
    <ligand>
        <name>heme c</name>
        <dbReference type="ChEBI" id="CHEBI:61717"/>
        <label>1</label>
    </ligand>
</feature>
<reference evidence="12 14" key="1">
    <citation type="submission" date="2015-11" db="EMBL/GenBank/DDBJ databases">
        <title>Identification of large and diverse effector repertoires of 38 Legionella species.</title>
        <authorList>
            <person name="Burstein D."/>
            <person name="Amaro F."/>
            <person name="Zusman T."/>
            <person name="Lifshitz Z."/>
            <person name="Cohen O."/>
            <person name="Gilbert J.A."/>
            <person name="Pupko T."/>
            <person name="Shuman H.A."/>
            <person name="Segal G."/>
        </authorList>
    </citation>
    <scope>NUCLEOTIDE SEQUENCE [LARGE SCALE GENOMIC DNA]</scope>
    <source>
        <strain evidence="12 14">1762-AUS-E</strain>
    </source>
</reference>
<dbReference type="InterPro" id="IPR050597">
    <property type="entry name" value="Cytochrome_c_Oxidase_Subunit"/>
</dbReference>
<keyword evidence="14" id="KW-1185">Reference proteome</keyword>
<keyword evidence="10" id="KW-0732">Signal</keyword>
<dbReference type="PROSITE" id="PS51007">
    <property type="entry name" value="CYTC"/>
    <property type="match status" value="2"/>
</dbReference>
<feature type="chain" id="PRO_5036002916" evidence="10">
    <location>
        <begin position="19"/>
        <end position="199"/>
    </location>
</feature>
<dbReference type="Proteomes" id="UP000054859">
    <property type="component" value="Unassembled WGS sequence"/>
</dbReference>
<dbReference type="GO" id="GO:0005506">
    <property type="term" value="F:iron ion binding"/>
    <property type="evidence" value="ECO:0007669"/>
    <property type="project" value="InterPro"/>
</dbReference>
<dbReference type="OrthoDB" id="9773456at2"/>
<evidence type="ECO:0000256" key="9">
    <source>
        <dbReference type="PIRSR" id="PIRSR000005-2"/>
    </source>
</evidence>
<accession>A0A0W0R102</accession>
<keyword evidence="3 8" id="KW-0349">Heme</keyword>
<dbReference type="Gene3D" id="1.10.760.10">
    <property type="entry name" value="Cytochrome c-like domain"/>
    <property type="match status" value="2"/>
</dbReference>
<evidence type="ECO:0000256" key="4">
    <source>
        <dbReference type="ARBA" id="ARBA00022723"/>
    </source>
</evidence>
<evidence type="ECO:0000256" key="6">
    <source>
        <dbReference type="ARBA" id="ARBA00022982"/>
    </source>
</evidence>
<feature type="binding site" description="axial binding residue" evidence="9">
    <location>
        <position position="176"/>
    </location>
    <ligand>
        <name>heme c</name>
        <dbReference type="ChEBI" id="CHEBI:61717"/>
        <label>2</label>
    </ligand>
    <ligandPart>
        <name>Fe</name>
        <dbReference type="ChEBI" id="CHEBI:18248"/>
    </ligandPart>
</feature>
<keyword evidence="6" id="KW-0249">Electron transport</keyword>
<comment type="PTM">
    <text evidence="8">Binds 2 heme c groups covalently per subunit.</text>
</comment>
<evidence type="ECO:0000256" key="8">
    <source>
        <dbReference type="PIRSR" id="PIRSR000005-1"/>
    </source>
</evidence>
<feature type="binding site" description="covalent" evidence="8">
    <location>
        <position position="129"/>
    </location>
    <ligand>
        <name>heme c</name>
        <dbReference type="ChEBI" id="CHEBI:61717"/>
        <label>2</label>
    </ligand>
</feature>
<dbReference type="GO" id="GO:0042597">
    <property type="term" value="C:periplasmic space"/>
    <property type="evidence" value="ECO:0007669"/>
    <property type="project" value="UniProtKB-SubCell"/>
</dbReference>
<dbReference type="InterPro" id="IPR036909">
    <property type="entry name" value="Cyt_c-like_dom_sf"/>
</dbReference>
<gene>
    <name evidence="12" type="primary">cyc4</name>
    <name evidence="13" type="synonym">cc4</name>
    <name evidence="12" type="ORF">Lade_1964</name>
    <name evidence="13" type="ORF">NCTC12735_01785</name>
</gene>
<dbReference type="InterPro" id="IPR009056">
    <property type="entry name" value="Cyt_c-like_dom"/>
</dbReference>
<dbReference type="PIRSF" id="PIRSF000005">
    <property type="entry name" value="Cytochrome_c4"/>
    <property type="match status" value="1"/>
</dbReference>
<feature type="binding site" description="axial binding residue" evidence="9">
    <location>
        <position position="133"/>
    </location>
    <ligand>
        <name>heme c</name>
        <dbReference type="ChEBI" id="CHEBI:61717"/>
        <label>2</label>
    </ligand>
    <ligandPart>
        <name>Fe</name>
        <dbReference type="ChEBI" id="CHEBI:18248"/>
    </ligandPart>
</feature>
<dbReference type="SUPFAM" id="SSF46626">
    <property type="entry name" value="Cytochrome c"/>
    <property type="match status" value="2"/>
</dbReference>
<sequence>MKNWILLLLLLCSSFSYAVGNSKAGEQKSTVCVACHGEKGISSNPQWPSLAGQHYSYLLKQLKDYKEGKTRNSPIMAPVVAPLTEQDMEDLASYYAGLPLPEGATPKEFLQRGQELYRGGDFDKKITACIACHGPKGTGNAQAGFPVLSGQQPVYTTQQLQLFKEGKRSNDFNAIMQDISANMDQKDMEAVANYMAGLH</sequence>
<keyword evidence="4 9" id="KW-0479">Metal-binding</keyword>
<evidence type="ECO:0000256" key="7">
    <source>
        <dbReference type="ARBA" id="ARBA00023004"/>
    </source>
</evidence>
<dbReference type="STRING" id="45056.Lade_1964"/>
<evidence type="ECO:0000313" key="15">
    <source>
        <dbReference type="Proteomes" id="UP000281170"/>
    </source>
</evidence>
<feature type="domain" description="Cytochrome c" evidence="11">
    <location>
        <begin position="108"/>
        <end position="199"/>
    </location>
</feature>
<feature type="binding site" description="covalent" evidence="8">
    <location>
        <position position="132"/>
    </location>
    <ligand>
        <name>heme c</name>
        <dbReference type="ChEBI" id="CHEBI:61717"/>
        <label>2</label>
    </ligand>
</feature>
<evidence type="ECO:0000313" key="12">
    <source>
        <dbReference type="EMBL" id="KTC64670.1"/>
    </source>
</evidence>
<dbReference type="PATRIC" id="fig|45056.6.peg.2026"/>
<dbReference type="GO" id="GO:0009055">
    <property type="term" value="F:electron transfer activity"/>
    <property type="evidence" value="ECO:0007669"/>
    <property type="project" value="InterPro"/>
</dbReference>
<evidence type="ECO:0000256" key="3">
    <source>
        <dbReference type="ARBA" id="ARBA00022617"/>
    </source>
</evidence>
<proteinExistence type="predicted"/>
<keyword evidence="5" id="KW-0574">Periplasm</keyword>
<evidence type="ECO:0000259" key="11">
    <source>
        <dbReference type="PROSITE" id="PS51007"/>
    </source>
</evidence>
<dbReference type="RefSeq" id="WP_058463025.1">
    <property type="nucleotide sequence ID" value="NZ_CAAAHS010000001.1"/>
</dbReference>
<dbReference type="PANTHER" id="PTHR33751:SF9">
    <property type="entry name" value="CYTOCHROME C4"/>
    <property type="match status" value="1"/>
</dbReference>
<evidence type="ECO:0000313" key="13">
    <source>
        <dbReference type="EMBL" id="VEH86138.1"/>
    </source>
</evidence>
<dbReference type="GO" id="GO:0020037">
    <property type="term" value="F:heme binding"/>
    <property type="evidence" value="ECO:0007669"/>
    <property type="project" value="InterPro"/>
</dbReference>
<feature type="binding site" description="axial binding residue" evidence="9">
    <location>
        <position position="76"/>
    </location>
    <ligand>
        <name>heme c</name>
        <dbReference type="ChEBI" id="CHEBI:61717"/>
        <label>1</label>
    </ligand>
    <ligandPart>
        <name>Fe</name>
        <dbReference type="ChEBI" id="CHEBI:18248"/>
    </ligandPart>
</feature>
<dbReference type="EMBL" id="LR134433">
    <property type="protein sequence ID" value="VEH86138.1"/>
    <property type="molecule type" value="Genomic_DNA"/>
</dbReference>
<feature type="domain" description="Cytochrome c" evidence="11">
    <location>
        <begin position="20"/>
        <end position="99"/>
    </location>
</feature>
<geneLocation type="plasmid" evidence="13 15">
    <name>24</name>
</geneLocation>